<evidence type="ECO:0000256" key="6">
    <source>
        <dbReference type="ARBA" id="ARBA00047615"/>
    </source>
</evidence>
<keyword evidence="11" id="KW-1185">Reference proteome</keyword>
<dbReference type="Pfam" id="PF02224">
    <property type="entry name" value="Cytidylate_kin"/>
    <property type="match status" value="1"/>
</dbReference>
<dbReference type="InterPro" id="IPR011994">
    <property type="entry name" value="Cytidylate_kinase_dom"/>
</dbReference>
<dbReference type="InterPro" id="IPR003136">
    <property type="entry name" value="Cytidylate_kin"/>
</dbReference>
<dbReference type="AlphaFoldDB" id="E8R0N7"/>
<evidence type="ECO:0000256" key="1">
    <source>
        <dbReference type="ARBA" id="ARBA00009427"/>
    </source>
</evidence>
<dbReference type="EMBL" id="CP002353">
    <property type="protein sequence ID" value="ADV61222.1"/>
    <property type="molecule type" value="Genomic_DNA"/>
</dbReference>
<dbReference type="GO" id="GO:0006220">
    <property type="term" value="P:pyrimidine nucleotide metabolic process"/>
    <property type="evidence" value="ECO:0007669"/>
    <property type="project" value="UniProtKB-UniRule"/>
</dbReference>
<dbReference type="FunCoup" id="E8R0N7">
    <property type="interactions" value="296"/>
</dbReference>
<dbReference type="SUPFAM" id="SSF52540">
    <property type="entry name" value="P-loop containing nucleoside triphosphate hydrolases"/>
    <property type="match status" value="1"/>
</dbReference>
<evidence type="ECO:0000256" key="7">
    <source>
        <dbReference type="ARBA" id="ARBA00048478"/>
    </source>
</evidence>
<evidence type="ECO:0000259" key="9">
    <source>
        <dbReference type="Pfam" id="PF02224"/>
    </source>
</evidence>
<evidence type="ECO:0000256" key="4">
    <source>
        <dbReference type="ARBA" id="ARBA00022777"/>
    </source>
</evidence>
<accession>E8R0N7</accession>
<reference evidence="10 11" key="1">
    <citation type="journal article" date="2011" name="Stand. Genomic Sci.">
        <title>Complete genome sequence of Isosphaera pallida type strain (IS1B).</title>
        <authorList>
            <consortium name="US DOE Joint Genome Institute (JGI-PGF)"/>
            <person name="Goker M."/>
            <person name="Cleland D."/>
            <person name="Saunders E."/>
            <person name="Lapidus A."/>
            <person name="Nolan M."/>
            <person name="Lucas S."/>
            <person name="Hammon N."/>
            <person name="Deshpande S."/>
            <person name="Cheng J.F."/>
            <person name="Tapia R."/>
            <person name="Han C."/>
            <person name="Goodwin L."/>
            <person name="Pitluck S."/>
            <person name="Liolios K."/>
            <person name="Pagani I."/>
            <person name="Ivanova N."/>
            <person name="Mavromatis K."/>
            <person name="Pati A."/>
            <person name="Chen A."/>
            <person name="Palaniappan K."/>
            <person name="Land M."/>
            <person name="Hauser L."/>
            <person name="Chang Y.J."/>
            <person name="Jeffries C.D."/>
            <person name="Detter J.C."/>
            <person name="Beck B."/>
            <person name="Woyke T."/>
            <person name="Bristow J."/>
            <person name="Eisen J.A."/>
            <person name="Markowitz V."/>
            <person name="Hugenholtz P."/>
            <person name="Kyrpides N.C."/>
            <person name="Klenk H.P."/>
        </authorList>
    </citation>
    <scope>NUCLEOTIDE SEQUENCE [LARGE SCALE GENOMIC DNA]</scope>
    <source>
        <strain evidence="11">ATCC 43644 / DSM 9630 / IS1B</strain>
    </source>
</reference>
<feature type="domain" description="Cytidylate kinase" evidence="9">
    <location>
        <begin position="21"/>
        <end position="231"/>
    </location>
</feature>
<comment type="subcellular location">
    <subcellularLocation>
        <location evidence="8">Cytoplasm</location>
    </subcellularLocation>
</comment>
<evidence type="ECO:0000256" key="2">
    <source>
        <dbReference type="ARBA" id="ARBA00022679"/>
    </source>
</evidence>
<keyword evidence="5 8" id="KW-0067">ATP-binding</keyword>
<keyword evidence="2 8" id="KW-0808">Transferase</keyword>
<dbReference type="OrthoDB" id="9807434at2"/>
<keyword evidence="4 8" id="KW-0418">Kinase</keyword>
<dbReference type="GO" id="GO:0036431">
    <property type="term" value="F:dCMP kinase activity"/>
    <property type="evidence" value="ECO:0007669"/>
    <property type="project" value="InterPro"/>
</dbReference>
<dbReference type="GO" id="GO:0036430">
    <property type="term" value="F:CMP kinase activity"/>
    <property type="evidence" value="ECO:0007669"/>
    <property type="project" value="RHEA"/>
</dbReference>
<evidence type="ECO:0000256" key="5">
    <source>
        <dbReference type="ARBA" id="ARBA00022840"/>
    </source>
</evidence>
<dbReference type="Proteomes" id="UP000008631">
    <property type="component" value="Chromosome"/>
</dbReference>
<dbReference type="NCBIfam" id="TIGR00017">
    <property type="entry name" value="cmk"/>
    <property type="match status" value="1"/>
</dbReference>
<gene>
    <name evidence="8" type="primary">cmk</name>
    <name evidence="10" type="ordered locus">Isop_0630</name>
</gene>
<dbReference type="GO" id="GO:0005829">
    <property type="term" value="C:cytosol"/>
    <property type="evidence" value="ECO:0007669"/>
    <property type="project" value="TreeGrafter"/>
</dbReference>
<dbReference type="InterPro" id="IPR027417">
    <property type="entry name" value="P-loop_NTPase"/>
</dbReference>
<dbReference type="PANTHER" id="PTHR21299">
    <property type="entry name" value="CYTIDYLATE KINASE/PANTOATE-BETA-ALANINE LIGASE"/>
    <property type="match status" value="1"/>
</dbReference>
<keyword evidence="8" id="KW-0963">Cytoplasm</keyword>
<dbReference type="eggNOG" id="COG0283">
    <property type="taxonomic scope" value="Bacteria"/>
</dbReference>
<sequence>MTSSSDPFAEDDAPEASLRVVTIDGPAASGKGTIARQLAETLGWTLLNTGAMYRVVALAGMRRGLDLTDEDRLAALARGLRARFEAGRAWLEDEDVTEPIHSLEVTRATRHAADNQQVRAVLVGWQRRFARRHQPIVTEGRDQGTVVFPHAPVKIYLTADPAERARRRVAQFTRQGQIVDPAQVLADLLQRDREDESRPIGGLKPAPDALRLDTTNLTPHEVVGDLVNLVRQRLGTTGTGSPRIT</sequence>
<comment type="catalytic activity">
    <reaction evidence="7 8">
        <text>CMP + ATP = CDP + ADP</text>
        <dbReference type="Rhea" id="RHEA:11600"/>
        <dbReference type="ChEBI" id="CHEBI:30616"/>
        <dbReference type="ChEBI" id="CHEBI:58069"/>
        <dbReference type="ChEBI" id="CHEBI:60377"/>
        <dbReference type="ChEBI" id="CHEBI:456216"/>
        <dbReference type="EC" id="2.7.4.25"/>
    </reaction>
</comment>
<dbReference type="PANTHER" id="PTHR21299:SF2">
    <property type="entry name" value="CYTIDYLATE KINASE"/>
    <property type="match status" value="1"/>
</dbReference>
<dbReference type="GO" id="GO:0005524">
    <property type="term" value="F:ATP binding"/>
    <property type="evidence" value="ECO:0007669"/>
    <property type="project" value="UniProtKB-UniRule"/>
</dbReference>
<dbReference type="STRING" id="575540.Isop_0630"/>
<dbReference type="Gene3D" id="3.40.50.300">
    <property type="entry name" value="P-loop containing nucleotide triphosphate hydrolases"/>
    <property type="match status" value="1"/>
</dbReference>
<protein>
    <recommendedName>
        <fullName evidence="8">Cytidylate kinase</fullName>
        <shortName evidence="8">CK</shortName>
        <ecNumber evidence="8">2.7.4.25</ecNumber>
    </recommendedName>
    <alternativeName>
        <fullName evidence="8">Cytidine monophosphate kinase</fullName>
        <shortName evidence="8">CMP kinase</shortName>
    </alternativeName>
</protein>
<feature type="binding site" evidence="8">
    <location>
        <begin position="25"/>
        <end position="33"/>
    </location>
    <ligand>
        <name>ATP</name>
        <dbReference type="ChEBI" id="CHEBI:30616"/>
    </ligand>
</feature>
<dbReference type="KEGG" id="ipa:Isop_0630"/>
<evidence type="ECO:0000313" key="10">
    <source>
        <dbReference type="EMBL" id="ADV61222.1"/>
    </source>
</evidence>
<evidence type="ECO:0000256" key="8">
    <source>
        <dbReference type="HAMAP-Rule" id="MF_00238"/>
    </source>
</evidence>
<evidence type="ECO:0000256" key="3">
    <source>
        <dbReference type="ARBA" id="ARBA00022741"/>
    </source>
</evidence>
<organism evidence="10 11">
    <name type="scientific">Isosphaera pallida (strain ATCC 43644 / DSM 9630 / IS1B)</name>
    <dbReference type="NCBI Taxonomy" id="575540"/>
    <lineage>
        <taxon>Bacteria</taxon>
        <taxon>Pseudomonadati</taxon>
        <taxon>Planctomycetota</taxon>
        <taxon>Planctomycetia</taxon>
        <taxon>Isosphaerales</taxon>
        <taxon>Isosphaeraceae</taxon>
        <taxon>Isosphaera</taxon>
    </lineage>
</organism>
<dbReference type="InParanoid" id="E8R0N7"/>
<dbReference type="GO" id="GO:0015949">
    <property type="term" value="P:nucleobase-containing small molecule interconversion"/>
    <property type="evidence" value="ECO:0007669"/>
    <property type="project" value="TreeGrafter"/>
</dbReference>
<name>E8R0N7_ISOPI</name>
<dbReference type="HAMAP" id="MF_00238">
    <property type="entry name" value="Cytidyl_kinase_type1"/>
    <property type="match status" value="1"/>
</dbReference>
<comment type="catalytic activity">
    <reaction evidence="6 8">
        <text>dCMP + ATP = dCDP + ADP</text>
        <dbReference type="Rhea" id="RHEA:25094"/>
        <dbReference type="ChEBI" id="CHEBI:30616"/>
        <dbReference type="ChEBI" id="CHEBI:57566"/>
        <dbReference type="ChEBI" id="CHEBI:58593"/>
        <dbReference type="ChEBI" id="CHEBI:456216"/>
        <dbReference type="EC" id="2.7.4.25"/>
    </reaction>
</comment>
<dbReference type="RefSeq" id="WP_013563511.1">
    <property type="nucleotide sequence ID" value="NC_014962.1"/>
</dbReference>
<keyword evidence="3 8" id="KW-0547">Nucleotide-binding</keyword>
<dbReference type="EC" id="2.7.4.25" evidence="8"/>
<evidence type="ECO:0000313" key="11">
    <source>
        <dbReference type="Proteomes" id="UP000008631"/>
    </source>
</evidence>
<dbReference type="HOGENOM" id="CLU_079959_0_0_0"/>
<comment type="similarity">
    <text evidence="1 8">Belongs to the cytidylate kinase family. Type 1 subfamily.</text>
</comment>
<dbReference type="CDD" id="cd02020">
    <property type="entry name" value="CMPK"/>
    <property type="match status" value="1"/>
</dbReference>
<proteinExistence type="inferred from homology"/>